<dbReference type="AlphaFoldDB" id="A0A428YYS8"/>
<dbReference type="Proteomes" id="UP000287547">
    <property type="component" value="Unassembled WGS sequence"/>
</dbReference>
<proteinExistence type="predicted"/>
<dbReference type="SUPFAM" id="SSF52540">
    <property type="entry name" value="P-loop containing nucleoside triphosphate hydrolases"/>
    <property type="match status" value="1"/>
</dbReference>
<dbReference type="PROSITE" id="PS50837">
    <property type="entry name" value="NACHT"/>
    <property type="match status" value="1"/>
</dbReference>
<dbReference type="OrthoDB" id="135105at2"/>
<protein>
    <recommendedName>
        <fullName evidence="1">NACHT domain-containing protein</fullName>
    </recommendedName>
</protein>
<dbReference type="InterPro" id="IPR007111">
    <property type="entry name" value="NACHT_NTPase"/>
</dbReference>
<dbReference type="RefSeq" id="WP_125728006.1">
    <property type="nucleotide sequence ID" value="NZ_QHKI01000046.1"/>
</dbReference>
<name>A0A428YYS8_KIBAR</name>
<dbReference type="EMBL" id="QHKI01000046">
    <property type="protein sequence ID" value="RSM75848.1"/>
    <property type="molecule type" value="Genomic_DNA"/>
</dbReference>
<comment type="caution">
    <text evidence="2">The sequence shown here is derived from an EMBL/GenBank/DDBJ whole genome shotgun (WGS) entry which is preliminary data.</text>
</comment>
<dbReference type="Pfam" id="PF04471">
    <property type="entry name" value="Mrr_cat"/>
    <property type="match status" value="1"/>
</dbReference>
<dbReference type="InterPro" id="IPR027417">
    <property type="entry name" value="P-loop_NTPase"/>
</dbReference>
<dbReference type="GO" id="GO:0003677">
    <property type="term" value="F:DNA binding"/>
    <property type="evidence" value="ECO:0007669"/>
    <property type="project" value="InterPro"/>
</dbReference>
<dbReference type="PANTHER" id="PTHR46844:SF1">
    <property type="entry name" value="SLR5058 PROTEIN"/>
    <property type="match status" value="1"/>
</dbReference>
<gene>
    <name evidence="2" type="ORF">DMH04_37590</name>
</gene>
<reference evidence="2 3" key="1">
    <citation type="submission" date="2018-05" db="EMBL/GenBank/DDBJ databases">
        <title>Evolution of GPA BGCs.</title>
        <authorList>
            <person name="Waglechner N."/>
            <person name="Wright G.D."/>
        </authorList>
    </citation>
    <scope>NUCLEOTIDE SEQUENCE [LARGE SCALE GENOMIC DNA]</scope>
    <source>
        <strain evidence="2 3">A82846</strain>
    </source>
</reference>
<organism evidence="2 3">
    <name type="scientific">Kibdelosporangium aridum</name>
    <dbReference type="NCBI Taxonomy" id="2030"/>
    <lineage>
        <taxon>Bacteria</taxon>
        <taxon>Bacillati</taxon>
        <taxon>Actinomycetota</taxon>
        <taxon>Actinomycetes</taxon>
        <taxon>Pseudonocardiales</taxon>
        <taxon>Pseudonocardiaceae</taxon>
        <taxon>Kibdelosporangium</taxon>
    </lineage>
</organism>
<dbReference type="Gene3D" id="3.40.50.300">
    <property type="entry name" value="P-loop containing nucleotide triphosphate hydrolases"/>
    <property type="match status" value="1"/>
</dbReference>
<dbReference type="PANTHER" id="PTHR46844">
    <property type="entry name" value="SLR5058 PROTEIN"/>
    <property type="match status" value="1"/>
</dbReference>
<dbReference type="GO" id="GO:0009307">
    <property type="term" value="P:DNA restriction-modification system"/>
    <property type="evidence" value="ECO:0007669"/>
    <property type="project" value="InterPro"/>
</dbReference>
<sequence length="1004" mass="111496">MSSGIRVVGDSSNEIGDTLTLLMGDLFRTLGYWDLRFNIHKSGREVDVTGTHRFEGRAFVAECKAYAVKKIGGDDLNKFAGVLQAERLRYGEGTHGYVVSLSGFKETAIEQELEFAEPRFTLIDGPTIVDSIVDGRIVVKPTVAAEAAGRAVGRAGLSLRREEDLELVGTQDGWLWVAYYQTSGVRTHVCVVHADGQVMSQRAVATLVGFDDLTFITDEGVHDRRSEHEAKTAYLDYVMRECGNITLDGLPVDQEVGTRSFRLESLYVPLGVTEMVMEDHLGASRSIGSVLSENQRIAVLGLPGSGKTTLVKWLATAYAGRVGRDAAPGDLPDGDLFPLVIRCRNLNQSTVRQPITSIIFGLLDRAERPDLADGFRSFIGDLLRGGRAIVLVDGLDEIADVADRSAFMTQLATFMSTYRSVRFVVTSRQFGFRAVAGIVESMCSSYCMAELPSGGIKELCRLWHREVFGDSAEIHAAADELADAILGSDRMRRLASNPLLLTTLLLVKRWVGQLPKKRSELYHRAIEVLLRTWNVEGYEPIDHDEVVPQLSYVAYQMMIAGTATITSAKLASFLADARTALPEWLSYTRLSVHELIRRVEERSSLLVLTGYREECGELQPVYEFRHLSFQEYLAAKAIAHGWLPMDLREAPPHKILSDYLDAGLWTEVTALSAVLSGVRAADIVRELVRLATEARTPYDRVARKPARNGVILRNIIACLEDEVPIAPQVVRQAIAAVVECDHSGDRRIQLARALRGGKYFHTLRSMVFEGDRDDSLRWYESYSDVAEKIAIDEGQALGVKGERAVERLRSDILGDDAAASMQAIILSARETWAFRRGISSVLAFAREDVALLTRVIARWYIQLGDASQTVMHSTMWALVGGFHVLDSPEDAELVNAVQLKAFDYWRQSFKDGYSYFNALMLTESPLVGFWEVSDKVTHVDFVRLLMSYRGPRETGVKRAALVAGFYLSEPFGVDEMRRMADELDCGLNGGFRARILAALEKEYG</sequence>
<evidence type="ECO:0000259" key="1">
    <source>
        <dbReference type="PROSITE" id="PS50837"/>
    </source>
</evidence>
<dbReference type="InterPro" id="IPR007560">
    <property type="entry name" value="Restrct_endonuc_IV_Mrr"/>
</dbReference>
<evidence type="ECO:0000313" key="3">
    <source>
        <dbReference type="Proteomes" id="UP000287547"/>
    </source>
</evidence>
<dbReference type="GO" id="GO:0004519">
    <property type="term" value="F:endonuclease activity"/>
    <property type="evidence" value="ECO:0007669"/>
    <property type="project" value="InterPro"/>
</dbReference>
<evidence type="ECO:0000313" key="2">
    <source>
        <dbReference type="EMBL" id="RSM75848.1"/>
    </source>
</evidence>
<accession>A0A428YYS8</accession>
<dbReference type="Pfam" id="PF05729">
    <property type="entry name" value="NACHT"/>
    <property type="match status" value="1"/>
</dbReference>
<feature type="domain" description="NACHT" evidence="1">
    <location>
        <begin position="295"/>
        <end position="428"/>
    </location>
</feature>